<feature type="non-terminal residue" evidence="8">
    <location>
        <position position="114"/>
    </location>
</feature>
<protein>
    <submittedName>
        <fullName evidence="8">TLC domain-containing protein</fullName>
    </submittedName>
</protein>
<keyword evidence="3 6" id="KW-1133">Transmembrane helix</keyword>
<evidence type="ECO:0000256" key="5">
    <source>
        <dbReference type="PROSITE-ProRule" id="PRU00205"/>
    </source>
</evidence>
<evidence type="ECO:0000259" key="7">
    <source>
        <dbReference type="PROSITE" id="PS50922"/>
    </source>
</evidence>
<dbReference type="InterPro" id="IPR006634">
    <property type="entry name" value="TLC-dom"/>
</dbReference>
<dbReference type="PROSITE" id="PS50922">
    <property type="entry name" value="TLC"/>
    <property type="match status" value="1"/>
</dbReference>
<evidence type="ECO:0000256" key="6">
    <source>
        <dbReference type="SAM" id="Phobius"/>
    </source>
</evidence>
<organism evidence="8 9">
    <name type="scientific">Haematococcus lacustris</name>
    <name type="common">Green alga</name>
    <name type="synonym">Haematococcus pluvialis</name>
    <dbReference type="NCBI Taxonomy" id="44745"/>
    <lineage>
        <taxon>Eukaryota</taxon>
        <taxon>Viridiplantae</taxon>
        <taxon>Chlorophyta</taxon>
        <taxon>core chlorophytes</taxon>
        <taxon>Chlorophyceae</taxon>
        <taxon>CS clade</taxon>
        <taxon>Chlamydomonadales</taxon>
        <taxon>Haematococcaceae</taxon>
        <taxon>Haematococcus</taxon>
    </lineage>
</organism>
<sequence length="114" mass="12477">ESLVRLKAESIPGLVTYAPGLADPSGYLSSKGWGLLAALCVYFAYELLYKSNFFWQDGPVPMILRTSPSTYLALGVSFGYFVIDFWTCVKYNLGGTEMVLHHLGSLLSVTTALV</sequence>
<evidence type="ECO:0000313" key="8">
    <source>
        <dbReference type="EMBL" id="GFH33188.1"/>
    </source>
</evidence>
<comment type="subcellular location">
    <subcellularLocation>
        <location evidence="1">Membrane</location>
        <topology evidence="1">Multi-pass membrane protein</topology>
    </subcellularLocation>
</comment>
<gene>
    <name evidence="8" type="ORF">HaLaN_32517</name>
</gene>
<keyword evidence="2 5" id="KW-0812">Transmembrane</keyword>
<comment type="caution">
    <text evidence="8">The sequence shown here is derived from an EMBL/GenBank/DDBJ whole genome shotgun (WGS) entry which is preliminary data.</text>
</comment>
<keyword evidence="4 5" id="KW-0472">Membrane</keyword>
<dbReference type="AlphaFoldDB" id="A0A6A0AKS6"/>
<dbReference type="Proteomes" id="UP000485058">
    <property type="component" value="Unassembled WGS sequence"/>
</dbReference>
<dbReference type="EMBL" id="BLLF01007943">
    <property type="protein sequence ID" value="GFH33188.1"/>
    <property type="molecule type" value="Genomic_DNA"/>
</dbReference>
<feature type="domain" description="TLC" evidence="7">
    <location>
        <begin position="15"/>
        <end position="114"/>
    </location>
</feature>
<proteinExistence type="predicted"/>
<dbReference type="GO" id="GO:0016020">
    <property type="term" value="C:membrane"/>
    <property type="evidence" value="ECO:0007669"/>
    <property type="project" value="UniProtKB-SubCell"/>
</dbReference>
<dbReference type="Pfam" id="PF03798">
    <property type="entry name" value="TRAM_LAG1_CLN8"/>
    <property type="match status" value="1"/>
</dbReference>
<feature type="non-terminal residue" evidence="8">
    <location>
        <position position="1"/>
    </location>
</feature>
<accession>A0A6A0AKS6</accession>
<name>A0A6A0AKS6_HAELA</name>
<evidence type="ECO:0000256" key="3">
    <source>
        <dbReference type="ARBA" id="ARBA00022989"/>
    </source>
</evidence>
<reference evidence="8 9" key="1">
    <citation type="submission" date="2020-02" db="EMBL/GenBank/DDBJ databases">
        <title>Draft genome sequence of Haematococcus lacustris strain NIES-144.</title>
        <authorList>
            <person name="Morimoto D."/>
            <person name="Nakagawa S."/>
            <person name="Yoshida T."/>
            <person name="Sawayama S."/>
        </authorList>
    </citation>
    <scope>NUCLEOTIDE SEQUENCE [LARGE SCALE GENOMIC DNA]</scope>
    <source>
        <strain evidence="8 9">NIES-144</strain>
    </source>
</reference>
<feature type="transmembrane region" description="Helical" evidence="6">
    <location>
        <begin position="32"/>
        <end position="49"/>
    </location>
</feature>
<evidence type="ECO:0000256" key="2">
    <source>
        <dbReference type="ARBA" id="ARBA00022692"/>
    </source>
</evidence>
<evidence type="ECO:0000313" key="9">
    <source>
        <dbReference type="Proteomes" id="UP000485058"/>
    </source>
</evidence>
<keyword evidence="9" id="KW-1185">Reference proteome</keyword>
<evidence type="ECO:0000256" key="4">
    <source>
        <dbReference type="ARBA" id="ARBA00023136"/>
    </source>
</evidence>
<feature type="transmembrane region" description="Helical" evidence="6">
    <location>
        <begin position="70"/>
        <end position="93"/>
    </location>
</feature>
<evidence type="ECO:0000256" key="1">
    <source>
        <dbReference type="ARBA" id="ARBA00004141"/>
    </source>
</evidence>